<gene>
    <name evidence="2" type="ORF">FE263_03600</name>
</gene>
<comment type="caution">
    <text evidence="2">The sequence shown here is derived from an EMBL/GenBank/DDBJ whole genome shotgun (WGS) entry which is preliminary data.</text>
</comment>
<organism evidence="2 3">
    <name type="scientific">Lichenicoccus roseus</name>
    <dbReference type="NCBI Taxonomy" id="2683649"/>
    <lineage>
        <taxon>Bacteria</taxon>
        <taxon>Pseudomonadati</taxon>
        <taxon>Pseudomonadota</taxon>
        <taxon>Alphaproteobacteria</taxon>
        <taxon>Acetobacterales</taxon>
        <taxon>Acetobacteraceae</taxon>
        <taxon>Lichenicoccus</taxon>
    </lineage>
</organism>
<dbReference type="RefSeq" id="WP_138324540.1">
    <property type="nucleotide sequence ID" value="NZ_VCDI01000001.1"/>
</dbReference>
<name>A0A5R9JIX8_9PROT</name>
<evidence type="ECO:0000313" key="2">
    <source>
        <dbReference type="EMBL" id="TLU74288.1"/>
    </source>
</evidence>
<reference evidence="2 3" key="1">
    <citation type="submission" date="2019-05" db="EMBL/GenBank/DDBJ databases">
        <authorList>
            <person name="Pankratov T."/>
            <person name="Grouzdev D."/>
        </authorList>
    </citation>
    <scope>NUCLEOTIDE SEQUENCE [LARGE SCALE GENOMIC DNA]</scope>
    <source>
        <strain evidence="2 3">KEBCLARHB70R</strain>
    </source>
</reference>
<protein>
    <submittedName>
        <fullName evidence="2">Uncharacterized protein</fullName>
    </submittedName>
</protein>
<keyword evidence="3" id="KW-1185">Reference proteome</keyword>
<evidence type="ECO:0000256" key="1">
    <source>
        <dbReference type="SAM" id="MobiDB-lite"/>
    </source>
</evidence>
<feature type="region of interest" description="Disordered" evidence="1">
    <location>
        <begin position="134"/>
        <end position="171"/>
    </location>
</feature>
<proteinExistence type="predicted"/>
<evidence type="ECO:0000313" key="3">
    <source>
        <dbReference type="Proteomes" id="UP000305654"/>
    </source>
</evidence>
<accession>A0A5R9JIX8</accession>
<dbReference type="AlphaFoldDB" id="A0A5R9JIX8"/>
<dbReference type="Proteomes" id="UP000305654">
    <property type="component" value="Unassembled WGS sequence"/>
</dbReference>
<dbReference type="EMBL" id="VCDI01000001">
    <property type="protein sequence ID" value="TLU74288.1"/>
    <property type="molecule type" value="Genomic_DNA"/>
</dbReference>
<sequence>MAAAGQDWLGLDTARRRADRRRVAGGDPAVATVTAHAVVAETGDNVRGRGWVFTPDDAAAAAPGWRARRIALPADVAVDIAGASSRDDRAFLGMTGFIDLSTLWLADAASGQATWIESLPAQFDASWRRLSSRQHSRRRRIRPGLAPGDAQDRPAARPGSSCRGRTRPVYAPHHLGAPARHPLLDMLNFETMGAGASRVGKYGSVSVSAPGLIPGLYLAAADSWAGRCLSGTVHLHHHQ</sequence>